<dbReference type="AlphaFoldDB" id="A0A4V3RRC5"/>
<dbReference type="GO" id="GO:0000105">
    <property type="term" value="P:L-histidine biosynthetic process"/>
    <property type="evidence" value="ECO:0007669"/>
    <property type="project" value="UniProtKB-UniRule"/>
</dbReference>
<dbReference type="SUPFAM" id="SSF53383">
    <property type="entry name" value="PLP-dependent transferases"/>
    <property type="match status" value="1"/>
</dbReference>
<keyword evidence="8 9" id="KW-0368">Histidine biosynthesis</keyword>
<dbReference type="InterPro" id="IPR015422">
    <property type="entry name" value="PyrdxlP-dep_Trfase_small"/>
</dbReference>
<evidence type="ECO:0000313" key="11">
    <source>
        <dbReference type="EMBL" id="TGY62250.1"/>
    </source>
</evidence>
<accession>A0A4V3RRC5</accession>
<keyword evidence="6 9" id="KW-0808">Transferase</keyword>
<dbReference type="OrthoDB" id="9809616at2"/>
<keyword evidence="5 9" id="KW-0028">Amino-acid biosynthesis</keyword>
<evidence type="ECO:0000256" key="9">
    <source>
        <dbReference type="HAMAP-Rule" id="MF_01023"/>
    </source>
</evidence>
<keyword evidence="7 9" id="KW-0663">Pyridoxal phosphate</keyword>
<evidence type="ECO:0000313" key="12">
    <source>
        <dbReference type="Proteomes" id="UP000310263"/>
    </source>
</evidence>
<evidence type="ECO:0000259" key="10">
    <source>
        <dbReference type="Pfam" id="PF00155"/>
    </source>
</evidence>
<feature type="modified residue" description="N6-(pyridoxal phosphate)lysine" evidence="9">
    <location>
        <position position="219"/>
    </location>
</feature>
<reference evidence="11 12" key="1">
    <citation type="submission" date="2019-04" db="EMBL/GenBank/DDBJ databases">
        <title>Microbes associate with the intestines of laboratory mice.</title>
        <authorList>
            <person name="Navarre W."/>
            <person name="Wong E."/>
            <person name="Huang K."/>
            <person name="Tropini C."/>
            <person name="Ng K."/>
            <person name="Yu B."/>
        </authorList>
    </citation>
    <scope>NUCLEOTIDE SEQUENCE [LARGE SCALE GENOMIC DNA]</scope>
    <source>
        <strain evidence="11 12">NM07_P-09</strain>
    </source>
</reference>
<dbReference type="EMBL" id="SRYE01000003">
    <property type="protein sequence ID" value="TGY62250.1"/>
    <property type="molecule type" value="Genomic_DNA"/>
</dbReference>
<protein>
    <recommendedName>
        <fullName evidence="9">Histidinol-phosphate aminotransferase</fullName>
        <ecNumber evidence="9">2.6.1.9</ecNumber>
    </recommendedName>
    <alternativeName>
        <fullName evidence="9">Imidazole acetol-phosphate transaminase</fullName>
    </alternativeName>
</protein>
<dbReference type="NCBIfam" id="TIGR01141">
    <property type="entry name" value="hisC"/>
    <property type="match status" value="1"/>
</dbReference>
<evidence type="ECO:0000256" key="6">
    <source>
        <dbReference type="ARBA" id="ARBA00022679"/>
    </source>
</evidence>
<evidence type="ECO:0000256" key="3">
    <source>
        <dbReference type="ARBA" id="ARBA00011738"/>
    </source>
</evidence>
<dbReference type="Gene3D" id="3.90.1150.10">
    <property type="entry name" value="Aspartate Aminotransferase, domain 1"/>
    <property type="match status" value="1"/>
</dbReference>
<comment type="caution">
    <text evidence="11">The sequence shown here is derived from an EMBL/GenBank/DDBJ whole genome shotgun (WGS) entry which is preliminary data.</text>
</comment>
<dbReference type="PANTHER" id="PTHR42885:SF2">
    <property type="entry name" value="HISTIDINOL-PHOSPHATE AMINOTRANSFERASE"/>
    <property type="match status" value="1"/>
</dbReference>
<organism evidence="11 12">
    <name type="scientific">Muricaecibacterium torontonense</name>
    <dbReference type="NCBI Taxonomy" id="3032871"/>
    <lineage>
        <taxon>Bacteria</taxon>
        <taxon>Bacillati</taxon>
        <taxon>Actinomycetota</taxon>
        <taxon>Coriobacteriia</taxon>
        <taxon>Coriobacteriales</taxon>
        <taxon>Atopobiaceae</taxon>
        <taxon>Muricaecibacterium</taxon>
    </lineage>
</organism>
<dbReference type="Proteomes" id="UP000310263">
    <property type="component" value="Unassembled WGS sequence"/>
</dbReference>
<comment type="cofactor">
    <cofactor evidence="1 9">
        <name>pyridoxal 5'-phosphate</name>
        <dbReference type="ChEBI" id="CHEBI:597326"/>
    </cofactor>
</comment>
<keyword evidence="12" id="KW-1185">Reference proteome</keyword>
<dbReference type="Pfam" id="PF00155">
    <property type="entry name" value="Aminotran_1_2"/>
    <property type="match status" value="1"/>
</dbReference>
<dbReference type="HAMAP" id="MF_01023">
    <property type="entry name" value="HisC_aminotrans_2"/>
    <property type="match status" value="1"/>
</dbReference>
<dbReference type="GO" id="GO:0030170">
    <property type="term" value="F:pyridoxal phosphate binding"/>
    <property type="evidence" value="ECO:0007669"/>
    <property type="project" value="InterPro"/>
</dbReference>
<comment type="subunit">
    <text evidence="3 9">Homodimer.</text>
</comment>
<comment type="similarity">
    <text evidence="2 9">Belongs to the class-II pyridoxal-phosphate-dependent aminotransferase family. Histidinol-phosphate aminotransferase subfamily.</text>
</comment>
<dbReference type="PANTHER" id="PTHR42885">
    <property type="entry name" value="HISTIDINOL-PHOSPHATE AMINOTRANSFERASE-RELATED"/>
    <property type="match status" value="1"/>
</dbReference>
<feature type="domain" description="Aminotransferase class I/classII large" evidence="10">
    <location>
        <begin position="30"/>
        <end position="352"/>
    </location>
</feature>
<gene>
    <name evidence="9 11" type="primary">hisC</name>
    <name evidence="11" type="ORF">E5334_06280</name>
</gene>
<dbReference type="UniPathway" id="UPA00031">
    <property type="reaction ID" value="UER00012"/>
</dbReference>
<dbReference type="CDD" id="cd00609">
    <property type="entry name" value="AAT_like"/>
    <property type="match status" value="1"/>
</dbReference>
<dbReference type="InterPro" id="IPR015424">
    <property type="entry name" value="PyrdxlP-dep_Trfase"/>
</dbReference>
<evidence type="ECO:0000256" key="4">
    <source>
        <dbReference type="ARBA" id="ARBA00022576"/>
    </source>
</evidence>
<name>A0A4V3RRC5_9ACTN</name>
<proteinExistence type="inferred from homology"/>
<dbReference type="InterPro" id="IPR001917">
    <property type="entry name" value="Aminotrans_II_pyridoxalP_BS"/>
</dbReference>
<evidence type="ECO:0000256" key="8">
    <source>
        <dbReference type="ARBA" id="ARBA00023102"/>
    </source>
</evidence>
<dbReference type="EC" id="2.6.1.9" evidence="9"/>
<dbReference type="GO" id="GO:0004400">
    <property type="term" value="F:histidinol-phosphate transaminase activity"/>
    <property type="evidence" value="ECO:0007669"/>
    <property type="project" value="UniProtKB-UniRule"/>
</dbReference>
<evidence type="ECO:0000256" key="1">
    <source>
        <dbReference type="ARBA" id="ARBA00001933"/>
    </source>
</evidence>
<dbReference type="RefSeq" id="WP_136012720.1">
    <property type="nucleotide sequence ID" value="NZ_SRYE01000003.1"/>
</dbReference>
<evidence type="ECO:0000256" key="7">
    <source>
        <dbReference type="ARBA" id="ARBA00022898"/>
    </source>
</evidence>
<dbReference type="InterPro" id="IPR015421">
    <property type="entry name" value="PyrdxlP-dep_Trfase_major"/>
</dbReference>
<dbReference type="Gene3D" id="3.40.640.10">
    <property type="entry name" value="Type I PLP-dependent aspartate aminotransferase-like (Major domain)"/>
    <property type="match status" value="1"/>
</dbReference>
<dbReference type="InterPro" id="IPR004839">
    <property type="entry name" value="Aminotransferase_I/II_large"/>
</dbReference>
<evidence type="ECO:0000256" key="2">
    <source>
        <dbReference type="ARBA" id="ARBA00007970"/>
    </source>
</evidence>
<comment type="pathway">
    <text evidence="9">Amino-acid biosynthesis; L-histidine biosynthesis; L-histidine from 5-phospho-alpha-D-ribose 1-diphosphate: step 7/9.</text>
</comment>
<evidence type="ECO:0000256" key="5">
    <source>
        <dbReference type="ARBA" id="ARBA00022605"/>
    </source>
</evidence>
<dbReference type="InterPro" id="IPR005861">
    <property type="entry name" value="HisP_aminotrans"/>
</dbReference>
<keyword evidence="4 9" id="KW-0032">Aminotransferase</keyword>
<dbReference type="PROSITE" id="PS00599">
    <property type="entry name" value="AA_TRANSFER_CLASS_2"/>
    <property type="match status" value="1"/>
</dbReference>
<comment type="catalytic activity">
    <reaction evidence="9">
        <text>L-histidinol phosphate + 2-oxoglutarate = 3-(imidazol-4-yl)-2-oxopropyl phosphate + L-glutamate</text>
        <dbReference type="Rhea" id="RHEA:23744"/>
        <dbReference type="ChEBI" id="CHEBI:16810"/>
        <dbReference type="ChEBI" id="CHEBI:29985"/>
        <dbReference type="ChEBI" id="CHEBI:57766"/>
        <dbReference type="ChEBI" id="CHEBI:57980"/>
        <dbReference type="EC" id="2.6.1.9"/>
    </reaction>
</comment>
<sequence length="363" mass="39834">MALSPWVQSLVRKEVASLEPYDPAFTPCDVNLSANENTWPHSEVFRQDLDLALSQVQVHRYPDPLAHNLKNSLAQWLGVAPEAVIVGNGGDELLFNLFLAFGGPGKTLVNLPPTFSVYELYSQLLGTRVVNVWRDPETFAPLWDQTLKDAASADIVVVTSPNNPTGDLAPLDRIRELCECCPGVVMVDEAYGEFASPDSSAMPLLGRHPRLMVLKTLSKAFGLAGARLGYVAASPEIIDVFAAVRQPYSVNSFSQAAAQVALSHKGELLKTVASICQERASLAQQLRALGCEVWDSEANFLMVRLRHAHQIRQALIDRYSILVRDFSHSPGLRDCLRITVGTPEENRSVIKAFRELLSQGTSS</sequence>